<evidence type="ECO:0000259" key="6">
    <source>
        <dbReference type="SMART" id="SM00013"/>
    </source>
</evidence>
<keyword evidence="3" id="KW-0677">Repeat</keyword>
<dbReference type="EMBL" id="JAVRJZ010000001">
    <property type="protein sequence ID" value="KAK2727046.1"/>
    <property type="molecule type" value="Genomic_DNA"/>
</dbReference>
<keyword evidence="4" id="KW-1133">Transmembrane helix</keyword>
<dbReference type="GO" id="GO:0005886">
    <property type="term" value="C:plasma membrane"/>
    <property type="evidence" value="ECO:0007669"/>
    <property type="project" value="TreeGrafter"/>
</dbReference>
<dbReference type="SUPFAM" id="SSF52058">
    <property type="entry name" value="L domain-like"/>
    <property type="match status" value="1"/>
</dbReference>
<dbReference type="EMBL" id="JAVRJZ010000001">
    <property type="protein sequence ID" value="KAK2727047.1"/>
    <property type="molecule type" value="Genomic_DNA"/>
</dbReference>
<accession>A0AA88LE09</accession>
<dbReference type="PANTHER" id="PTHR24369:SF211">
    <property type="entry name" value="LEUCINE-RICH REPEAT-CONTAINING PROTEIN 15-LIKE"/>
    <property type="match status" value="1"/>
</dbReference>
<dbReference type="InterPro" id="IPR050541">
    <property type="entry name" value="LRR_TM_domain-containing"/>
</dbReference>
<name>A0AA88LE09_ARTSF</name>
<evidence type="ECO:0000313" key="8">
    <source>
        <dbReference type="Proteomes" id="UP001187531"/>
    </source>
</evidence>
<dbReference type="InterPro" id="IPR032675">
    <property type="entry name" value="LRR_dom_sf"/>
</dbReference>
<dbReference type="AlphaFoldDB" id="A0AA88LE09"/>
<dbReference type="PROSITE" id="PS51450">
    <property type="entry name" value="LRR"/>
    <property type="match status" value="1"/>
</dbReference>
<dbReference type="SMART" id="SM00013">
    <property type="entry name" value="LRRNT"/>
    <property type="match status" value="1"/>
</dbReference>
<evidence type="ECO:0000256" key="1">
    <source>
        <dbReference type="ARBA" id="ARBA00022614"/>
    </source>
</evidence>
<feature type="chain" id="PRO_5041851811" description="LRRNT domain-containing protein" evidence="5">
    <location>
        <begin position="17"/>
        <end position="522"/>
    </location>
</feature>
<keyword evidence="2 5" id="KW-0732">Signal</keyword>
<dbReference type="Proteomes" id="UP001187531">
    <property type="component" value="Unassembled WGS sequence"/>
</dbReference>
<keyword evidence="4" id="KW-0812">Transmembrane</keyword>
<proteinExistence type="predicted"/>
<comment type="caution">
    <text evidence="7">The sequence shown here is derived from an EMBL/GenBank/DDBJ whole genome shotgun (WGS) entry which is preliminary data.</text>
</comment>
<dbReference type="Pfam" id="PF01462">
    <property type="entry name" value="LRRNT"/>
    <property type="match status" value="1"/>
</dbReference>
<keyword evidence="1" id="KW-0433">Leucine-rich repeat</keyword>
<evidence type="ECO:0000256" key="2">
    <source>
        <dbReference type="ARBA" id="ARBA00022729"/>
    </source>
</evidence>
<evidence type="ECO:0000313" key="7">
    <source>
        <dbReference type="EMBL" id="KAK2727047.1"/>
    </source>
</evidence>
<dbReference type="Gene3D" id="3.80.10.10">
    <property type="entry name" value="Ribonuclease Inhibitor"/>
    <property type="match status" value="3"/>
</dbReference>
<dbReference type="InterPro" id="IPR000372">
    <property type="entry name" value="LRRNT"/>
</dbReference>
<dbReference type="InterPro" id="IPR001611">
    <property type="entry name" value="Leu-rich_rpt"/>
</dbReference>
<evidence type="ECO:0000256" key="4">
    <source>
        <dbReference type="SAM" id="Phobius"/>
    </source>
</evidence>
<protein>
    <recommendedName>
        <fullName evidence="6">LRRNT domain-containing protein</fullName>
    </recommendedName>
</protein>
<feature type="domain" description="LRRNT" evidence="6">
    <location>
        <begin position="291"/>
        <end position="335"/>
    </location>
</feature>
<evidence type="ECO:0000256" key="3">
    <source>
        <dbReference type="ARBA" id="ARBA00022737"/>
    </source>
</evidence>
<feature type="transmembrane region" description="Helical" evidence="4">
    <location>
        <begin position="482"/>
        <end position="503"/>
    </location>
</feature>
<dbReference type="PANTHER" id="PTHR24369">
    <property type="entry name" value="ANTIGEN BSP, PUTATIVE-RELATED"/>
    <property type="match status" value="1"/>
</dbReference>
<evidence type="ECO:0000256" key="5">
    <source>
        <dbReference type="SAM" id="SignalP"/>
    </source>
</evidence>
<reference evidence="7" key="1">
    <citation type="submission" date="2023-07" db="EMBL/GenBank/DDBJ databases">
        <title>Chromosome-level genome assembly of Artemia franciscana.</title>
        <authorList>
            <person name="Jo E."/>
        </authorList>
    </citation>
    <scope>NUCLEOTIDE SEQUENCE</scope>
    <source>
        <tissue evidence="7">Whole body</tissue>
    </source>
</reference>
<feature type="signal peptide" evidence="5">
    <location>
        <begin position="1"/>
        <end position="16"/>
    </location>
</feature>
<sequence>MQIGVYLLVWLSFGISDESQSIGTLCVSRNHSDETCLDFQLEQLPFFENPHEVTSLKISEVDLGILDPSIFESFINLHELTIEDNNFEILNGPFPVLKQLEKLTITGNALDSIYWERESRENRDLHDNGSGFNEKKILKLLTDDAYEALLNGEHAQDIISHLYAENEDFEIDPDLNKLLMTLVEGLEKKADFFPNNAKRNAFVNLKQLKFLNISYNKLSKLNVDVKFVLPNLESVDLSGNLWNCSEHMIWINSWNVFKSRLNETYCGTAAPVLNGIQISRALSLIHKLDLQCPVRCECSLDRVPKSKAIEASAVVNCSGLGLTRLPEELPMDVILTLDLKNNSVSDLRPLASSQFYRRLNRLFLDNNNISSLSGLEGSAWLSNIHALSLQENKLSYIPTYALEDALKRQSGAEIWFGNNPWTCDCSTVSDLQTFLAKHSKNIKDVGFMRCASREGDLNSNKKVTEVALESVCVDESDGTIEIMNLINVALALFTLLLIGNLCYDYYQFRKTGRIPWIVTKMP</sequence>
<keyword evidence="4" id="KW-0472">Membrane</keyword>
<keyword evidence="8" id="KW-1185">Reference proteome</keyword>
<gene>
    <name evidence="7" type="ORF">QYM36_007786</name>
</gene>
<organism evidence="7 8">
    <name type="scientific">Artemia franciscana</name>
    <name type="common">Brine shrimp</name>
    <name type="synonym">Artemia sanfranciscana</name>
    <dbReference type="NCBI Taxonomy" id="6661"/>
    <lineage>
        <taxon>Eukaryota</taxon>
        <taxon>Metazoa</taxon>
        <taxon>Ecdysozoa</taxon>
        <taxon>Arthropoda</taxon>
        <taxon>Crustacea</taxon>
        <taxon>Branchiopoda</taxon>
        <taxon>Anostraca</taxon>
        <taxon>Artemiidae</taxon>
        <taxon>Artemia</taxon>
    </lineage>
</organism>